<dbReference type="AlphaFoldDB" id="A0A173XQX5"/>
<name>A0A173XQX5_9FIRM</name>
<evidence type="ECO:0000259" key="6">
    <source>
        <dbReference type="Pfam" id="PF05154"/>
    </source>
</evidence>
<keyword evidence="3 5" id="KW-1133">Transmembrane helix</keyword>
<keyword evidence="2 5" id="KW-0812">Transmembrane</keyword>
<keyword evidence="4 5" id="KW-0472">Membrane</keyword>
<comment type="caution">
    <text evidence="7">The sequence shown here is derived from an EMBL/GenBank/DDBJ whole genome shotgun (WGS) entry which is preliminary data.</text>
</comment>
<dbReference type="EMBL" id="PRLC01000003">
    <property type="protein sequence ID" value="RAW62898.1"/>
    <property type="molecule type" value="Genomic_DNA"/>
</dbReference>
<dbReference type="GO" id="GO:0016020">
    <property type="term" value="C:membrane"/>
    <property type="evidence" value="ECO:0007669"/>
    <property type="project" value="UniProtKB-SubCell"/>
</dbReference>
<evidence type="ECO:0000313" key="7">
    <source>
        <dbReference type="EMBL" id="RAW62898.1"/>
    </source>
</evidence>
<dbReference type="OrthoDB" id="9816361at2"/>
<dbReference type="RefSeq" id="WP_055188924.1">
    <property type="nucleotide sequence ID" value="NZ_JBLVPC010000093.1"/>
</dbReference>
<comment type="subcellular location">
    <subcellularLocation>
        <location evidence="1">Membrane</location>
        <topology evidence="1">Multi-pass membrane protein</topology>
    </subcellularLocation>
</comment>
<evidence type="ECO:0000256" key="5">
    <source>
        <dbReference type="SAM" id="Phobius"/>
    </source>
</evidence>
<dbReference type="Proteomes" id="UP000250429">
    <property type="component" value="Unassembled WGS sequence"/>
</dbReference>
<sequence length="97" mass="11091">MAKTQWQKDPNHGFIWNCIDHLATWYDGREKHAVNRKTYLRLCILGIFGAHQFYAKRPILGVLYLATCWSGFSIAMTLVDAIIAVPMKPDENGLILL</sequence>
<feature type="transmembrane region" description="Helical" evidence="5">
    <location>
        <begin position="61"/>
        <end position="85"/>
    </location>
</feature>
<gene>
    <name evidence="7" type="ORF">C4N23_03315</name>
</gene>
<evidence type="ECO:0000313" key="8">
    <source>
        <dbReference type="Proteomes" id="UP000250429"/>
    </source>
</evidence>
<dbReference type="InterPro" id="IPR007829">
    <property type="entry name" value="TM2"/>
</dbReference>
<proteinExistence type="predicted"/>
<reference evidence="7 8" key="1">
    <citation type="submission" date="2018-02" db="EMBL/GenBank/DDBJ databases">
        <title>Complete genome sequencing of Faecalibacterium prausnitzii strains isolated from the human gut.</title>
        <authorList>
            <person name="Fitzgerald B.C."/>
            <person name="Shkoporov A.N."/>
            <person name="Ross P.R."/>
            <person name="Hill C."/>
        </authorList>
    </citation>
    <scope>NUCLEOTIDE SEQUENCE [LARGE SCALE GENOMIC DNA]</scope>
    <source>
        <strain evidence="7 8">APC922/41-1</strain>
    </source>
</reference>
<protein>
    <submittedName>
        <fullName evidence="7">TM2 domain-containing protein</fullName>
    </submittedName>
</protein>
<accession>A0A173XQX5</accession>
<keyword evidence="8" id="KW-1185">Reference proteome</keyword>
<feature type="domain" description="TM2" evidence="6">
    <location>
        <begin position="35"/>
        <end position="82"/>
    </location>
</feature>
<evidence type="ECO:0000256" key="3">
    <source>
        <dbReference type="ARBA" id="ARBA00022989"/>
    </source>
</evidence>
<dbReference type="Pfam" id="PF05154">
    <property type="entry name" value="TM2"/>
    <property type="match status" value="1"/>
</dbReference>
<organism evidence="7 8">
    <name type="scientific">Faecalibacterium hattorii</name>
    <dbReference type="NCBI Taxonomy" id="2935520"/>
    <lineage>
        <taxon>Bacteria</taxon>
        <taxon>Bacillati</taxon>
        <taxon>Bacillota</taxon>
        <taxon>Clostridia</taxon>
        <taxon>Eubacteriales</taxon>
        <taxon>Oscillospiraceae</taxon>
        <taxon>Faecalibacterium</taxon>
    </lineage>
</organism>
<evidence type="ECO:0000256" key="1">
    <source>
        <dbReference type="ARBA" id="ARBA00004141"/>
    </source>
</evidence>
<evidence type="ECO:0000256" key="2">
    <source>
        <dbReference type="ARBA" id="ARBA00022692"/>
    </source>
</evidence>
<evidence type="ECO:0000256" key="4">
    <source>
        <dbReference type="ARBA" id="ARBA00023136"/>
    </source>
</evidence>